<dbReference type="FunFam" id="1.10.1200.120:FF:000004">
    <property type="entry name" value="Ion channel, putative"/>
    <property type="match status" value="1"/>
</dbReference>
<evidence type="ECO:0000256" key="3">
    <source>
        <dbReference type="ARBA" id="ARBA00022989"/>
    </source>
</evidence>
<name>Q7RV05_NEUCR</name>
<dbReference type="InParanoid" id="Q7RV05"/>
<comment type="subcellular location">
    <subcellularLocation>
        <location evidence="1">Membrane</location>
        <topology evidence="1">Multi-pass membrane protein</topology>
    </subcellularLocation>
</comment>
<dbReference type="EMBL" id="CM002239">
    <property type="protein sequence ID" value="EAA28654.3"/>
    <property type="molecule type" value="Genomic_DNA"/>
</dbReference>
<dbReference type="Gene3D" id="1.10.1200.120">
    <property type="entry name" value="Large-conductance mechanosensitive channel, MscL, domain 1"/>
    <property type="match status" value="1"/>
</dbReference>
<dbReference type="GO" id="GO:0008381">
    <property type="term" value="F:mechanosensitive monoatomic ion channel activity"/>
    <property type="evidence" value="ECO:0000318"/>
    <property type="project" value="GO_Central"/>
</dbReference>
<gene>
    <name evidence="6" type="ORF">NCU09933</name>
</gene>
<accession>Q7RV05</accession>
<feature type="transmembrane region" description="Helical" evidence="5">
    <location>
        <begin position="120"/>
        <end position="140"/>
    </location>
</feature>
<evidence type="ECO:0000256" key="2">
    <source>
        <dbReference type="ARBA" id="ARBA00022692"/>
    </source>
</evidence>
<dbReference type="KEGG" id="ncr:NCU09933"/>
<dbReference type="InterPro" id="IPR036019">
    <property type="entry name" value="MscL_channel"/>
</dbReference>
<dbReference type="SUPFAM" id="SSF81330">
    <property type="entry name" value="Gated mechanosensitive channel"/>
    <property type="match status" value="1"/>
</dbReference>
<dbReference type="AlphaFoldDB" id="Q7RV05"/>
<dbReference type="HOGENOM" id="CLU_742054_0_0_1"/>
<dbReference type="PANTHER" id="PTHR30266">
    <property type="entry name" value="MECHANOSENSITIVE CHANNEL MSCL"/>
    <property type="match status" value="1"/>
</dbReference>
<dbReference type="PANTHER" id="PTHR30266:SF2">
    <property type="entry name" value="LARGE-CONDUCTANCE MECHANOSENSITIVE CHANNEL"/>
    <property type="match status" value="1"/>
</dbReference>
<evidence type="ECO:0000313" key="7">
    <source>
        <dbReference type="Proteomes" id="UP000001805"/>
    </source>
</evidence>
<dbReference type="Proteomes" id="UP000001805">
    <property type="component" value="Chromosome 4, Linkage Group IV"/>
</dbReference>
<dbReference type="Pfam" id="PF01741">
    <property type="entry name" value="MscL"/>
    <property type="match status" value="1"/>
</dbReference>
<dbReference type="GO" id="GO:0016020">
    <property type="term" value="C:membrane"/>
    <property type="evidence" value="ECO:0000318"/>
    <property type="project" value="GO_Central"/>
</dbReference>
<dbReference type="GeneID" id="3874037"/>
<dbReference type="InterPro" id="IPR037673">
    <property type="entry name" value="MSC/AndL"/>
</dbReference>
<dbReference type="PaxDb" id="5141-EFNCRP00000005081"/>
<organism evidence="6 7">
    <name type="scientific">Neurospora crassa (strain ATCC 24698 / 74-OR23-1A / CBS 708.71 / DSM 1257 / FGSC 987)</name>
    <dbReference type="NCBI Taxonomy" id="367110"/>
    <lineage>
        <taxon>Eukaryota</taxon>
        <taxon>Fungi</taxon>
        <taxon>Dikarya</taxon>
        <taxon>Ascomycota</taxon>
        <taxon>Pezizomycotina</taxon>
        <taxon>Sordariomycetes</taxon>
        <taxon>Sordariomycetidae</taxon>
        <taxon>Sordariales</taxon>
        <taxon>Sordariaceae</taxon>
        <taxon>Neurospora</taxon>
    </lineage>
</organism>
<keyword evidence="3 5" id="KW-1133">Transmembrane helix</keyword>
<evidence type="ECO:0000256" key="5">
    <source>
        <dbReference type="SAM" id="Phobius"/>
    </source>
</evidence>
<keyword evidence="4 5" id="KW-0472">Membrane</keyword>
<dbReference type="VEuPathDB" id="FungiDB:NCU09933"/>
<evidence type="ECO:0000256" key="1">
    <source>
        <dbReference type="ARBA" id="ARBA00004141"/>
    </source>
</evidence>
<evidence type="ECO:0000313" key="6">
    <source>
        <dbReference type="EMBL" id="EAA28654.3"/>
    </source>
</evidence>
<protein>
    <submittedName>
        <fullName evidence="6">Ion channel protein</fullName>
    </submittedName>
</protein>
<proteinExistence type="predicted"/>
<dbReference type="RefSeq" id="XP_957890.3">
    <property type="nucleotide sequence ID" value="XM_952797.3"/>
</dbReference>
<keyword evidence="7" id="KW-1185">Reference proteome</keyword>
<reference evidence="6 7" key="1">
    <citation type="journal article" date="2003" name="Nature">
        <title>The genome sequence of the filamentous fungus Neurospora crassa.</title>
        <authorList>
            <person name="Galagan J.E."/>
            <person name="Calvo S.E."/>
            <person name="Borkovich K.A."/>
            <person name="Selker E.U."/>
            <person name="Read N.D."/>
            <person name="Jaffe D."/>
            <person name="FitzHugh W."/>
            <person name="Ma L.J."/>
            <person name="Smirnov S."/>
            <person name="Purcell S."/>
            <person name="Rehman B."/>
            <person name="Elkins T."/>
            <person name="Engels R."/>
            <person name="Wang S."/>
            <person name="Nielsen C.B."/>
            <person name="Butler J."/>
            <person name="Endrizzi M."/>
            <person name="Qui D."/>
            <person name="Ianakiev P."/>
            <person name="Bell-Pedersen D."/>
            <person name="Nelson M.A."/>
            <person name="Werner-Washburne M."/>
            <person name="Selitrennikoff C.P."/>
            <person name="Kinsey J.A."/>
            <person name="Braun E.L."/>
            <person name="Zelter A."/>
            <person name="Schulte U."/>
            <person name="Kothe G.O."/>
            <person name="Jedd G."/>
            <person name="Mewes W."/>
            <person name="Staben C."/>
            <person name="Marcotte E."/>
            <person name="Greenberg D."/>
            <person name="Roy A."/>
            <person name="Foley K."/>
            <person name="Naylor J."/>
            <person name="Stange-Thomann N."/>
            <person name="Barrett R."/>
            <person name="Gnerre S."/>
            <person name="Kamal M."/>
            <person name="Kamvysselis M."/>
            <person name="Mauceli E."/>
            <person name="Bielke C."/>
            <person name="Rudd S."/>
            <person name="Frishman D."/>
            <person name="Krystofova S."/>
            <person name="Rasmussen C."/>
            <person name="Metzenberg R.L."/>
            <person name="Perkins D.D."/>
            <person name="Kroken S."/>
            <person name="Cogoni C."/>
            <person name="Macino G."/>
            <person name="Catcheside D."/>
            <person name="Li W."/>
            <person name="Pratt R.J."/>
            <person name="Osmani S.A."/>
            <person name="DeSouza C.P."/>
            <person name="Glass L."/>
            <person name="Orbach M.J."/>
            <person name="Berglund J.A."/>
            <person name="Voelker R."/>
            <person name="Yarden O."/>
            <person name="Plamann M."/>
            <person name="Seiler S."/>
            <person name="Dunlap J."/>
            <person name="Radford A."/>
            <person name="Aramayo R."/>
            <person name="Natvig D.O."/>
            <person name="Alex L.A."/>
            <person name="Mannhaupt G."/>
            <person name="Ebbole D.J."/>
            <person name="Freitag M."/>
            <person name="Paulsen I."/>
            <person name="Sachs M.S."/>
            <person name="Lander E.S."/>
            <person name="Nusbaum C."/>
            <person name="Birren B."/>
        </authorList>
    </citation>
    <scope>NUCLEOTIDE SEQUENCE [LARGE SCALE GENOMIC DNA]</scope>
    <source>
        <strain evidence="7">ATCC 24698 / 74-OR23-1A / CBS 708.71 / DSM 1257 / FGSC 987</strain>
    </source>
</reference>
<evidence type="ECO:0000256" key="4">
    <source>
        <dbReference type="ARBA" id="ARBA00023136"/>
    </source>
</evidence>
<dbReference type="GO" id="GO:0006811">
    <property type="term" value="P:monoatomic ion transport"/>
    <property type="evidence" value="ECO:0000318"/>
    <property type="project" value="GO_Central"/>
</dbReference>
<keyword evidence="2 5" id="KW-0812">Transmembrane</keyword>
<dbReference type="OrthoDB" id="10010920at2759"/>
<sequence>MPRLEDNQVYDEEDDLLNRNRRRVVRLWEDFVGFAFQGNVLEIAFGLILATMFTALVTSFVSDIVLPPISVLLPLNKNLEEKFAVLRSGANHPEEGYNTLKQAQADGAVVMAYGFFMNRLLNFMGVGFSLYSIASIYQWMSKDPIIKKTVPCPYCCKFININSIRCVNCTSWLDGREDMLRPMHNAAPSITTTGPAAGGAGPSAYQGDGYSGAGAGPMGDGGGGAAGAVGGANGGGGDGGDGDGGGAANGADAGGGAGGGGGGGPVGVTGFGFGAASVSYGASVSTNRFGSFGAGGAGVGAGVGAGSRFGSLGAGGSYGAGSRFGSYGGGGAGGAGGAGSRFGSFGGAGGSFGGGSFGGGGGGGGGGRGDRGG</sequence>
<dbReference type="PRINTS" id="PR01228">
    <property type="entry name" value="EGGSHELL"/>
</dbReference>